<dbReference type="GO" id="GO:0005739">
    <property type="term" value="C:mitochondrion"/>
    <property type="evidence" value="ECO:0007669"/>
    <property type="project" value="TreeGrafter"/>
</dbReference>
<dbReference type="PANTHER" id="PTHR12133">
    <property type="entry name" value="TRNA (ADENINE(58)-N(1))-METHYLTRANSFERASE"/>
    <property type="match status" value="1"/>
</dbReference>
<dbReference type="PANTHER" id="PTHR12133:SF1">
    <property type="entry name" value="TRNA (ADENINE(58)-N(1))-METHYLTRANSFERASE, MITOCHONDRIAL"/>
    <property type="match status" value="1"/>
</dbReference>
<evidence type="ECO:0000256" key="1">
    <source>
        <dbReference type="ARBA" id="ARBA00012796"/>
    </source>
</evidence>
<protein>
    <recommendedName>
        <fullName evidence="2">tRNA (adenine(58)-N(1))-methyltransferase catalytic subunit TRM61</fullName>
        <ecNumber evidence="1">2.1.1.220</ecNumber>
    </recommendedName>
    <alternativeName>
        <fullName evidence="3">tRNA(m1A58)-methyltransferase subunit TRM61</fullName>
    </alternativeName>
</protein>
<dbReference type="Proteomes" id="UP000664521">
    <property type="component" value="Unassembled WGS sequence"/>
</dbReference>
<evidence type="ECO:0000256" key="2">
    <source>
        <dbReference type="ARBA" id="ARBA00015963"/>
    </source>
</evidence>
<name>A0A8H3FH59_9LECA</name>
<evidence type="ECO:0000256" key="3">
    <source>
        <dbReference type="ARBA" id="ARBA00033309"/>
    </source>
</evidence>
<dbReference type="GO" id="GO:0031515">
    <property type="term" value="C:tRNA (m1A) methyltransferase complex"/>
    <property type="evidence" value="ECO:0007669"/>
    <property type="project" value="InterPro"/>
</dbReference>
<dbReference type="GO" id="GO:0030488">
    <property type="term" value="P:tRNA methylation"/>
    <property type="evidence" value="ECO:0007669"/>
    <property type="project" value="InterPro"/>
</dbReference>
<dbReference type="GO" id="GO:0160107">
    <property type="term" value="F:tRNA (adenine(58)-N1)-methyltransferase activity"/>
    <property type="evidence" value="ECO:0007669"/>
    <property type="project" value="UniProtKB-EC"/>
</dbReference>
<feature type="compositionally biased region" description="Basic and acidic residues" evidence="4">
    <location>
        <begin position="270"/>
        <end position="285"/>
    </location>
</feature>
<keyword evidence="6" id="KW-1185">Reference proteome</keyword>
<accession>A0A8H3FH59</accession>
<gene>
    <name evidence="5" type="ORF">HETSPECPRED_004652</name>
</gene>
<dbReference type="EC" id="2.1.1.220" evidence="1"/>
<organism evidence="5 6">
    <name type="scientific">Heterodermia speciosa</name>
    <dbReference type="NCBI Taxonomy" id="116794"/>
    <lineage>
        <taxon>Eukaryota</taxon>
        <taxon>Fungi</taxon>
        <taxon>Dikarya</taxon>
        <taxon>Ascomycota</taxon>
        <taxon>Pezizomycotina</taxon>
        <taxon>Lecanoromycetes</taxon>
        <taxon>OSLEUM clade</taxon>
        <taxon>Lecanoromycetidae</taxon>
        <taxon>Caliciales</taxon>
        <taxon>Physciaceae</taxon>
        <taxon>Heterodermia</taxon>
    </lineage>
</organism>
<feature type="region of interest" description="Disordered" evidence="4">
    <location>
        <begin position="270"/>
        <end position="292"/>
    </location>
</feature>
<dbReference type="Gene3D" id="3.40.50.150">
    <property type="entry name" value="Vaccinia Virus protein VP39"/>
    <property type="match status" value="1"/>
</dbReference>
<dbReference type="InterPro" id="IPR029063">
    <property type="entry name" value="SAM-dependent_MTases_sf"/>
</dbReference>
<dbReference type="AlphaFoldDB" id="A0A8H3FH59"/>
<evidence type="ECO:0000256" key="4">
    <source>
        <dbReference type="SAM" id="MobiDB-lite"/>
    </source>
</evidence>
<evidence type="ECO:0000313" key="5">
    <source>
        <dbReference type="EMBL" id="CAF9921853.1"/>
    </source>
</evidence>
<sequence>MGRYRPCSQDSRHIILTDKGKQVIFSVPTLADYVTLTPRMVTPVYPADASLIVALLDIHAPSPNTTSNDDPPLEILEAGTGHGSLTLHLARAIHAINASGHTRQPLDQDSQRATQLWRKAVIHTVDASAQYSEHAKKVVHGFRQGLYTEDVSFHVANISDWFDQQVRDRKLEECDDKSFLRHILLDMPDSYRQIEKATSALRPEGNIILFNPSITQITAAVDLIKTKKLPLFLERVLELGSNMTGGKEWDIRAVKPRAWAYAEQERKLARKQESESKQTDQEHGHISTVDNSANSVSIDCKQGGATMNKEQGFEMICRPKAYARVVGGGFLGVWRKKVPAPTV</sequence>
<comment type="caution">
    <text evidence="5">The sequence shown here is derived from an EMBL/GenBank/DDBJ whole genome shotgun (WGS) entry which is preliminary data.</text>
</comment>
<evidence type="ECO:0000313" key="6">
    <source>
        <dbReference type="Proteomes" id="UP000664521"/>
    </source>
</evidence>
<dbReference type="SUPFAM" id="SSF53335">
    <property type="entry name" value="S-adenosyl-L-methionine-dependent methyltransferases"/>
    <property type="match status" value="1"/>
</dbReference>
<dbReference type="OrthoDB" id="5585464at2759"/>
<dbReference type="InterPro" id="IPR014816">
    <property type="entry name" value="tRNA_MeTrfase_Gcd14"/>
</dbReference>
<dbReference type="EMBL" id="CAJPDS010000029">
    <property type="protein sequence ID" value="CAF9921853.1"/>
    <property type="molecule type" value="Genomic_DNA"/>
</dbReference>
<dbReference type="PROSITE" id="PS51620">
    <property type="entry name" value="SAM_TRM61"/>
    <property type="match status" value="1"/>
</dbReference>
<proteinExistence type="predicted"/>
<reference evidence="5" key="1">
    <citation type="submission" date="2021-03" db="EMBL/GenBank/DDBJ databases">
        <authorList>
            <person name="Tagirdzhanova G."/>
        </authorList>
    </citation>
    <scope>NUCLEOTIDE SEQUENCE</scope>
</reference>